<dbReference type="EMBL" id="HACA01022278">
    <property type="protein sequence ID" value="CDW39639.1"/>
    <property type="molecule type" value="Transcribed_RNA"/>
</dbReference>
<name>A0A0K2UMY1_LEPSM</name>
<dbReference type="AlphaFoldDB" id="A0A0K2UMY1"/>
<proteinExistence type="predicted"/>
<protein>
    <submittedName>
        <fullName evidence="1">Uncharacterized protein</fullName>
    </submittedName>
</protein>
<organism evidence="1">
    <name type="scientific">Lepeophtheirus salmonis</name>
    <name type="common">Salmon louse</name>
    <name type="synonym">Caligus salmonis</name>
    <dbReference type="NCBI Taxonomy" id="72036"/>
    <lineage>
        <taxon>Eukaryota</taxon>
        <taxon>Metazoa</taxon>
        <taxon>Ecdysozoa</taxon>
        <taxon>Arthropoda</taxon>
        <taxon>Crustacea</taxon>
        <taxon>Multicrustacea</taxon>
        <taxon>Hexanauplia</taxon>
        <taxon>Copepoda</taxon>
        <taxon>Siphonostomatoida</taxon>
        <taxon>Caligidae</taxon>
        <taxon>Lepeophtheirus</taxon>
    </lineage>
</organism>
<accession>A0A0K2UMY1</accession>
<reference evidence="1" key="1">
    <citation type="submission" date="2014-05" db="EMBL/GenBank/DDBJ databases">
        <authorList>
            <person name="Chronopoulou M."/>
        </authorList>
    </citation>
    <scope>NUCLEOTIDE SEQUENCE</scope>
    <source>
        <tissue evidence="1">Whole organism</tissue>
    </source>
</reference>
<evidence type="ECO:0000313" key="1">
    <source>
        <dbReference type="EMBL" id="CDW39639.1"/>
    </source>
</evidence>
<sequence length="63" mass="7182">MDRTKRLQCVDWYQNPVTPSTFSNQKDFIKESDAAARPVAMTKRESFLGDKWSRTGSSVSHST</sequence>